<name>A0ABV5LZ00_9ACTN</name>
<dbReference type="Pfam" id="PF02481">
    <property type="entry name" value="DNA_processg_A"/>
    <property type="match status" value="1"/>
</dbReference>
<comment type="similarity">
    <text evidence="1">Belongs to the DprA/Smf family.</text>
</comment>
<reference evidence="3 4" key="1">
    <citation type="submission" date="2024-09" db="EMBL/GenBank/DDBJ databases">
        <authorList>
            <person name="Sun Q."/>
            <person name="Mori K."/>
        </authorList>
    </citation>
    <scope>NUCLEOTIDE SEQUENCE [LARGE SCALE GENOMIC DNA]</scope>
    <source>
        <strain evidence="3 4">JCM 3307</strain>
    </source>
</reference>
<dbReference type="PANTHER" id="PTHR43022">
    <property type="entry name" value="PROTEIN SMF"/>
    <property type="match status" value="1"/>
</dbReference>
<dbReference type="InterPro" id="IPR057666">
    <property type="entry name" value="DrpA_SLOG"/>
</dbReference>
<dbReference type="InterPro" id="IPR003488">
    <property type="entry name" value="DprA"/>
</dbReference>
<dbReference type="SUPFAM" id="SSF102405">
    <property type="entry name" value="MCP/YpsA-like"/>
    <property type="match status" value="1"/>
</dbReference>
<dbReference type="PANTHER" id="PTHR43022:SF1">
    <property type="entry name" value="PROTEIN SMF"/>
    <property type="match status" value="1"/>
</dbReference>
<evidence type="ECO:0000259" key="2">
    <source>
        <dbReference type="Pfam" id="PF02481"/>
    </source>
</evidence>
<dbReference type="Proteomes" id="UP001589608">
    <property type="component" value="Unassembled WGS sequence"/>
</dbReference>
<feature type="domain" description="Smf/DprA SLOG" evidence="2">
    <location>
        <begin position="83"/>
        <end position="267"/>
    </location>
</feature>
<gene>
    <name evidence="3" type="ORF">ACFFTR_01885</name>
</gene>
<proteinExistence type="inferred from homology"/>
<keyword evidence="4" id="KW-1185">Reference proteome</keyword>
<dbReference type="RefSeq" id="WP_223097478.1">
    <property type="nucleotide sequence ID" value="NZ_CP061913.1"/>
</dbReference>
<evidence type="ECO:0000313" key="3">
    <source>
        <dbReference type="EMBL" id="MFB9441836.1"/>
    </source>
</evidence>
<accession>A0ABV5LZ00</accession>
<sequence length="295" mass="31297">MTYSNAAQAAILAATEVVPADWRDLSTALESCGGPEALITDSYMDDDCRSGLMPYLRSAIDPARLKYWERKLAALAKRDNPAKFIAVTDREYPQNLRQAFGRPPFIFVAGSLQPSDSRSIAIVGSRDASELGLGIANKLAADLASSNVTVVSGLARGIDAAAHQGAIMAGGRTLAVVATGIDHPPSKETDASVAKLIPGNGAVISRFRPGSPPSKSSFVLRNSVISGLSLASVIVEAGERSGTRTEADFAIQQGRKVLLWEPSFRHQRWIKTFAQNSLVSMVDSTEGVLEVLGEG</sequence>
<dbReference type="EMBL" id="JBHMCA010000007">
    <property type="protein sequence ID" value="MFB9441836.1"/>
    <property type="molecule type" value="Genomic_DNA"/>
</dbReference>
<evidence type="ECO:0000313" key="4">
    <source>
        <dbReference type="Proteomes" id="UP001589608"/>
    </source>
</evidence>
<evidence type="ECO:0000256" key="1">
    <source>
        <dbReference type="ARBA" id="ARBA00006525"/>
    </source>
</evidence>
<protein>
    <submittedName>
        <fullName evidence="3">DNA-processing protein DprA</fullName>
    </submittedName>
</protein>
<dbReference type="Gene3D" id="3.40.50.450">
    <property type="match status" value="1"/>
</dbReference>
<comment type="caution">
    <text evidence="3">The sequence shown here is derived from an EMBL/GenBank/DDBJ whole genome shotgun (WGS) entry which is preliminary data.</text>
</comment>
<organism evidence="3 4">
    <name type="scientific">Dactylosporangium vinaceum</name>
    <dbReference type="NCBI Taxonomy" id="53362"/>
    <lineage>
        <taxon>Bacteria</taxon>
        <taxon>Bacillati</taxon>
        <taxon>Actinomycetota</taxon>
        <taxon>Actinomycetes</taxon>
        <taxon>Micromonosporales</taxon>
        <taxon>Micromonosporaceae</taxon>
        <taxon>Dactylosporangium</taxon>
    </lineage>
</organism>